<evidence type="ECO:0000313" key="3">
    <source>
        <dbReference type="Proteomes" id="UP000001072"/>
    </source>
</evidence>
<gene>
    <name evidence="2" type="ORF">MELLADRAFT_95020</name>
</gene>
<dbReference type="Proteomes" id="UP000001072">
    <property type="component" value="Unassembled WGS sequence"/>
</dbReference>
<evidence type="ECO:0000313" key="2">
    <source>
        <dbReference type="EMBL" id="EGF98960.1"/>
    </source>
</evidence>
<feature type="compositionally biased region" description="Basic and acidic residues" evidence="1">
    <location>
        <begin position="109"/>
        <end position="119"/>
    </location>
</feature>
<feature type="compositionally biased region" description="Low complexity" evidence="1">
    <location>
        <begin position="94"/>
        <end position="106"/>
    </location>
</feature>
<feature type="region of interest" description="Disordered" evidence="1">
    <location>
        <begin position="87"/>
        <end position="170"/>
    </location>
</feature>
<feature type="compositionally biased region" description="Acidic residues" evidence="1">
    <location>
        <begin position="124"/>
        <end position="143"/>
    </location>
</feature>
<evidence type="ECO:0000256" key="1">
    <source>
        <dbReference type="SAM" id="MobiDB-lite"/>
    </source>
</evidence>
<name>F4S8U5_MELLP</name>
<feature type="compositionally biased region" description="Low complexity" evidence="1">
    <location>
        <begin position="35"/>
        <end position="48"/>
    </location>
</feature>
<dbReference type="HOGENOM" id="CLU_940344_0_0_1"/>
<feature type="compositionally biased region" description="Low complexity" evidence="1">
    <location>
        <begin position="144"/>
        <end position="164"/>
    </location>
</feature>
<feature type="region of interest" description="Disordered" evidence="1">
    <location>
        <begin position="1"/>
        <end position="48"/>
    </location>
</feature>
<reference evidence="3" key="1">
    <citation type="journal article" date="2011" name="Proc. Natl. Acad. Sci. U.S.A.">
        <title>Obligate biotrophy features unraveled by the genomic analysis of rust fungi.</title>
        <authorList>
            <person name="Duplessis S."/>
            <person name="Cuomo C.A."/>
            <person name="Lin Y.-C."/>
            <person name="Aerts A."/>
            <person name="Tisserant E."/>
            <person name="Veneault-Fourrey C."/>
            <person name="Joly D.L."/>
            <person name="Hacquard S."/>
            <person name="Amselem J."/>
            <person name="Cantarel B.L."/>
            <person name="Chiu R."/>
            <person name="Coutinho P.M."/>
            <person name="Feau N."/>
            <person name="Field M."/>
            <person name="Frey P."/>
            <person name="Gelhaye E."/>
            <person name="Goldberg J."/>
            <person name="Grabherr M.G."/>
            <person name="Kodira C.D."/>
            <person name="Kohler A."/>
            <person name="Kuees U."/>
            <person name="Lindquist E.A."/>
            <person name="Lucas S.M."/>
            <person name="Mago R."/>
            <person name="Mauceli E."/>
            <person name="Morin E."/>
            <person name="Murat C."/>
            <person name="Pangilinan J.L."/>
            <person name="Park R."/>
            <person name="Pearson M."/>
            <person name="Quesneville H."/>
            <person name="Rouhier N."/>
            <person name="Sakthikumar S."/>
            <person name="Salamov A.A."/>
            <person name="Schmutz J."/>
            <person name="Selles B."/>
            <person name="Shapiro H."/>
            <person name="Tanguay P."/>
            <person name="Tuskan G.A."/>
            <person name="Henrissat B."/>
            <person name="Van de Peer Y."/>
            <person name="Rouze P."/>
            <person name="Ellis J.G."/>
            <person name="Dodds P.N."/>
            <person name="Schein J.E."/>
            <person name="Zhong S."/>
            <person name="Hamelin R.C."/>
            <person name="Grigoriev I.V."/>
            <person name="Szabo L.J."/>
            <person name="Martin F."/>
        </authorList>
    </citation>
    <scope>NUCLEOTIDE SEQUENCE [LARGE SCALE GENOMIC DNA]</scope>
    <source>
        <strain evidence="3">98AG31 / pathotype 3-4-7</strain>
    </source>
</reference>
<dbReference type="AlphaFoldDB" id="F4S8U5"/>
<protein>
    <submittedName>
        <fullName evidence="2">Uncharacterized protein</fullName>
    </submittedName>
</protein>
<dbReference type="InParanoid" id="F4S8U5"/>
<dbReference type="GeneID" id="18937099"/>
<organism evidence="3">
    <name type="scientific">Melampsora larici-populina (strain 98AG31 / pathotype 3-4-7)</name>
    <name type="common">Poplar leaf rust fungus</name>
    <dbReference type="NCBI Taxonomy" id="747676"/>
    <lineage>
        <taxon>Eukaryota</taxon>
        <taxon>Fungi</taxon>
        <taxon>Dikarya</taxon>
        <taxon>Basidiomycota</taxon>
        <taxon>Pucciniomycotina</taxon>
        <taxon>Pucciniomycetes</taxon>
        <taxon>Pucciniales</taxon>
        <taxon>Melampsoraceae</taxon>
        <taxon>Melampsora</taxon>
    </lineage>
</organism>
<dbReference type="RefSeq" id="XP_007417777.1">
    <property type="nucleotide sequence ID" value="XM_007417715.1"/>
</dbReference>
<feature type="compositionally biased region" description="Basic residues" evidence="1">
    <location>
        <begin position="243"/>
        <end position="255"/>
    </location>
</feature>
<feature type="region of interest" description="Disordered" evidence="1">
    <location>
        <begin position="186"/>
        <end position="209"/>
    </location>
</feature>
<sequence length="296" mass="33232">MDLPDLSKDKIETKPTTKTTKQKRAKSIPAPPTQTQPAPSTSTSQIPSQYPVRFQALFEDMKSLDESIQNDLLDRFFRDCEVAKAAKSLKKEVVPPQLEPSPESSPMRQTDHIETEHANKPTSQEEEIEEEQDPDMEDDDNDDIPPNLLMIQNKSTKNTTTSKTPISREVSIPRRATRSENIDSSIRTTRKTSCGNSQASDVNENNTKTPSVSLVDLKNKLVNYNLNSPGYLLPFNQNEPKSKRFKKTSGKRTKSITKTAGTHEGNKEDDEITKSPEEIVLQPPMYPPRASVLLPQ</sequence>
<feature type="region of interest" description="Disordered" evidence="1">
    <location>
        <begin position="235"/>
        <end position="277"/>
    </location>
</feature>
<dbReference type="KEGG" id="mlr:MELLADRAFT_95020"/>
<keyword evidence="3" id="KW-1185">Reference proteome</keyword>
<feature type="compositionally biased region" description="Basic and acidic residues" evidence="1">
    <location>
        <begin position="1"/>
        <end position="15"/>
    </location>
</feature>
<accession>F4S8U5</accession>
<dbReference type="VEuPathDB" id="FungiDB:MELLADRAFT_95020"/>
<dbReference type="EMBL" id="GL883166">
    <property type="protein sequence ID" value="EGF98960.1"/>
    <property type="molecule type" value="Genomic_DNA"/>
</dbReference>
<proteinExistence type="predicted"/>